<evidence type="ECO:0000313" key="2">
    <source>
        <dbReference type="Proteomes" id="UP000003688"/>
    </source>
</evidence>
<dbReference type="EMBL" id="ABOX02000042">
    <property type="protein sequence ID" value="EEF58516.1"/>
    <property type="molecule type" value="Genomic_DNA"/>
</dbReference>
<reference evidence="1 2" key="1">
    <citation type="journal article" date="2011" name="J. Bacteriol.">
        <title>Genome sequence of 'Pedosphaera parvula' Ellin514, an aerobic Verrucomicrobial isolate from pasture soil.</title>
        <authorList>
            <person name="Kant R."/>
            <person name="van Passel M.W."/>
            <person name="Sangwan P."/>
            <person name="Palva A."/>
            <person name="Lucas S."/>
            <person name="Copeland A."/>
            <person name="Lapidus A."/>
            <person name="Glavina Del Rio T."/>
            <person name="Dalin E."/>
            <person name="Tice H."/>
            <person name="Bruce D."/>
            <person name="Goodwin L."/>
            <person name="Pitluck S."/>
            <person name="Chertkov O."/>
            <person name="Larimer F.W."/>
            <person name="Land M.L."/>
            <person name="Hauser L."/>
            <person name="Brettin T.S."/>
            <person name="Detter J.C."/>
            <person name="Han S."/>
            <person name="de Vos W.M."/>
            <person name="Janssen P.H."/>
            <person name="Smidt H."/>
        </authorList>
    </citation>
    <scope>NUCLEOTIDE SEQUENCE [LARGE SCALE GENOMIC DNA]</scope>
    <source>
        <strain evidence="1 2">Ellin514</strain>
    </source>
</reference>
<accession>B9XNU3</accession>
<organism evidence="1 2">
    <name type="scientific">Pedosphaera parvula (strain Ellin514)</name>
    <dbReference type="NCBI Taxonomy" id="320771"/>
    <lineage>
        <taxon>Bacteria</taxon>
        <taxon>Pseudomonadati</taxon>
        <taxon>Verrucomicrobiota</taxon>
        <taxon>Pedosphaerae</taxon>
        <taxon>Pedosphaerales</taxon>
        <taxon>Pedosphaeraceae</taxon>
        <taxon>Pedosphaera</taxon>
    </lineage>
</organism>
<gene>
    <name evidence="1" type="ORF">Cflav_PD1243</name>
</gene>
<dbReference type="Proteomes" id="UP000003688">
    <property type="component" value="Unassembled WGS sequence"/>
</dbReference>
<protein>
    <submittedName>
        <fullName evidence="1">Uncharacterized protein</fullName>
    </submittedName>
</protein>
<name>B9XNU3_PEDPL</name>
<evidence type="ECO:0000313" key="1">
    <source>
        <dbReference type="EMBL" id="EEF58516.1"/>
    </source>
</evidence>
<dbReference type="AlphaFoldDB" id="B9XNU3"/>
<proteinExistence type="predicted"/>
<keyword evidence="2" id="KW-1185">Reference proteome</keyword>
<dbReference type="OrthoDB" id="7284229at2"/>
<dbReference type="RefSeq" id="WP_007417479.1">
    <property type="nucleotide sequence ID" value="NZ_ABOX02000042.1"/>
</dbReference>
<dbReference type="STRING" id="320771.Cflav_PD1243"/>
<sequence>MKLHYRILWFEDNAEYVKDDFEPDITAYLDSFGFQVSIDWRESRSGTTKYDLYDLIITDLNLAGNHKANNHGGVLLKEIRDHRVYTEILFYSGSPEMLTKELNRIGPIERVSLYAGRGTGLLDKIKQVIFLTIRKVQSVNNARGLVIAETIDIESKMLEVVDAFLSRNLDVVPREVKIKRLQSFLKEKIKFLEKQARAVADCDPEKMDAFCKQKFLTASDSLRLFLGCVSETIRSLKEEEKLGNKSKVLDAGNRRTRLEAIFAEMKTVEGEIISLRNSLAHVREEQKSDGSIVLKNRKQDGAEFIFDDKWCVKVRKDLRRHSQNLVELSSLL</sequence>
<comment type="caution">
    <text evidence="1">The sequence shown here is derived from an EMBL/GenBank/DDBJ whole genome shotgun (WGS) entry which is preliminary data.</text>
</comment>